<dbReference type="Proteomes" id="UP000078507">
    <property type="component" value="Unassembled WGS sequence"/>
</dbReference>
<dbReference type="AlphaFoldDB" id="A0A178YRP1"/>
<sequence>MVTTRAVAGITGGGEAASGASEHRTVSEAYALHTATLPFSALNTATTTTRTEGTATRTLKTTRSFDAWGNITAEISHGRTDKDGDEVLVATDYTVNTAEYIMSLPHLQRTYAGTDLTGTLLKQTQFFYDGQAYRTAPSNGSLTTRRDDTTTSSYQTSTFDYDTYGNRLAATVSGDETTSWSRRRPRRIHSIGTTLATGRRWTNPTTPACFTARSRPIPT</sequence>
<evidence type="ECO:0000313" key="2">
    <source>
        <dbReference type="EMBL" id="OAP50228.1"/>
    </source>
</evidence>
<proteinExistence type="predicted"/>
<keyword evidence="3" id="KW-1185">Reference proteome</keyword>
<dbReference type="RefSeq" id="WP_066868283.1">
    <property type="nucleotide sequence ID" value="NZ_LNQB01000042.1"/>
</dbReference>
<feature type="region of interest" description="Disordered" evidence="1">
    <location>
        <begin position="1"/>
        <end position="22"/>
    </location>
</feature>
<organism evidence="2 3">
    <name type="scientific">Sinorhizobium saheli</name>
    <dbReference type="NCBI Taxonomy" id="36856"/>
    <lineage>
        <taxon>Bacteria</taxon>
        <taxon>Pseudomonadati</taxon>
        <taxon>Pseudomonadota</taxon>
        <taxon>Alphaproteobacteria</taxon>
        <taxon>Hyphomicrobiales</taxon>
        <taxon>Rhizobiaceae</taxon>
        <taxon>Sinorhizobium/Ensifer group</taxon>
        <taxon>Sinorhizobium</taxon>
    </lineage>
</organism>
<evidence type="ECO:0000256" key="1">
    <source>
        <dbReference type="SAM" id="MobiDB-lite"/>
    </source>
</evidence>
<reference evidence="2 3" key="1">
    <citation type="submission" date="2015-11" db="EMBL/GenBank/DDBJ databases">
        <title>Ensifer anhuiense sp. nov., an effective nitrogen fixation bacterium with Glycine soja.</title>
        <authorList>
            <person name="Yan H."/>
            <person name="Chen W."/>
        </authorList>
    </citation>
    <scope>NUCLEOTIDE SEQUENCE [LARGE SCALE GENOMIC DNA]</scope>
    <source>
        <strain evidence="2 3">LMG 7837</strain>
    </source>
</reference>
<protein>
    <submittedName>
        <fullName evidence="2">Uncharacterized protein</fullName>
    </submittedName>
</protein>
<dbReference type="EMBL" id="LNQB01000042">
    <property type="protein sequence ID" value="OAP50228.1"/>
    <property type="molecule type" value="Genomic_DNA"/>
</dbReference>
<dbReference type="STRING" id="36856.ATB98_12460"/>
<name>A0A178YRP1_SINSA</name>
<accession>A0A178YRP1</accession>
<comment type="caution">
    <text evidence="2">The sequence shown here is derived from an EMBL/GenBank/DDBJ whole genome shotgun (WGS) entry which is preliminary data.</text>
</comment>
<gene>
    <name evidence="2" type="ORF">ATB98_12460</name>
</gene>
<evidence type="ECO:0000313" key="3">
    <source>
        <dbReference type="Proteomes" id="UP000078507"/>
    </source>
</evidence>